<proteinExistence type="inferred from homology"/>
<comment type="subunit">
    <text evidence="4">Hexamer formed by 3 homodimers.</text>
</comment>
<comment type="catalytic activity">
    <reaction evidence="10">
        <text>nicotinate beta-D-ribonucleotide + CO2 + diphosphate = quinolinate + 5-phospho-alpha-D-ribose 1-diphosphate + 2 H(+)</text>
        <dbReference type="Rhea" id="RHEA:12733"/>
        <dbReference type="ChEBI" id="CHEBI:15378"/>
        <dbReference type="ChEBI" id="CHEBI:16526"/>
        <dbReference type="ChEBI" id="CHEBI:29959"/>
        <dbReference type="ChEBI" id="CHEBI:33019"/>
        <dbReference type="ChEBI" id="CHEBI:57502"/>
        <dbReference type="ChEBI" id="CHEBI:58017"/>
        <dbReference type="EC" id="2.4.2.19"/>
    </reaction>
</comment>
<protein>
    <recommendedName>
        <fullName evidence="11">Probable nicotinate-nucleotide pyrophosphorylase [carboxylating]</fullName>
        <ecNumber evidence="5">2.4.2.19</ecNumber>
    </recommendedName>
    <alternativeName>
        <fullName evidence="9">Quinolinate phosphoribosyltransferase [decarboxylating]</fullName>
    </alternativeName>
</protein>
<accession>A0A0F6W334</accession>
<comment type="similarity">
    <text evidence="3 12">Belongs to the NadC/ModD family.</text>
</comment>
<dbReference type="InterPro" id="IPR004393">
    <property type="entry name" value="NadC"/>
</dbReference>
<dbReference type="InterPro" id="IPR036068">
    <property type="entry name" value="Nicotinate_pribotase-like_C"/>
</dbReference>
<dbReference type="STRING" id="927083.DB32_003329"/>
<dbReference type="FunFam" id="3.20.20.70:FF:000030">
    <property type="entry name" value="Nicotinate-nucleotide pyrophosphorylase, carboxylating"/>
    <property type="match status" value="1"/>
</dbReference>
<dbReference type="Gene3D" id="3.20.20.70">
    <property type="entry name" value="Aldolase class I"/>
    <property type="match status" value="1"/>
</dbReference>
<dbReference type="PANTHER" id="PTHR32179:SF3">
    <property type="entry name" value="NICOTINATE-NUCLEOTIDE PYROPHOSPHORYLASE [CARBOXYLATING]"/>
    <property type="match status" value="1"/>
</dbReference>
<dbReference type="CDD" id="cd01572">
    <property type="entry name" value="QPRTase"/>
    <property type="match status" value="1"/>
</dbReference>
<keyword evidence="7 12" id="KW-0328">Glycosyltransferase</keyword>
<dbReference type="UniPathway" id="UPA00253">
    <property type="reaction ID" value="UER00331"/>
</dbReference>
<dbReference type="Pfam" id="PF02749">
    <property type="entry name" value="QRPTase_N"/>
    <property type="match status" value="1"/>
</dbReference>
<evidence type="ECO:0000313" key="15">
    <source>
        <dbReference type="EMBL" id="AKF06180.1"/>
    </source>
</evidence>
<dbReference type="PANTHER" id="PTHR32179">
    <property type="entry name" value="NICOTINATE-NUCLEOTIDE PYROPHOSPHORYLASE [CARBOXYLATING]"/>
    <property type="match status" value="1"/>
</dbReference>
<dbReference type="FunFam" id="3.90.1170.20:FF:000001">
    <property type="entry name" value="Nicotinate-nucleotide diphosphorylase (Carboxylating)"/>
    <property type="match status" value="1"/>
</dbReference>
<gene>
    <name evidence="15" type="ORF">DB32_003329</name>
</gene>
<evidence type="ECO:0000259" key="14">
    <source>
        <dbReference type="Pfam" id="PF02749"/>
    </source>
</evidence>
<dbReference type="GO" id="GO:0004514">
    <property type="term" value="F:nicotinate-nucleotide diphosphorylase (carboxylating) activity"/>
    <property type="evidence" value="ECO:0007669"/>
    <property type="project" value="UniProtKB-EC"/>
</dbReference>
<dbReference type="NCBIfam" id="TIGR00078">
    <property type="entry name" value="nadC"/>
    <property type="match status" value="1"/>
</dbReference>
<evidence type="ECO:0000313" key="16">
    <source>
        <dbReference type="Proteomes" id="UP000034883"/>
    </source>
</evidence>
<evidence type="ECO:0000256" key="6">
    <source>
        <dbReference type="ARBA" id="ARBA00022642"/>
    </source>
</evidence>
<dbReference type="RefSeq" id="WP_053233374.1">
    <property type="nucleotide sequence ID" value="NZ_CP011125.1"/>
</dbReference>
<organism evidence="15 16">
    <name type="scientific">Sandaracinus amylolyticus</name>
    <dbReference type="NCBI Taxonomy" id="927083"/>
    <lineage>
        <taxon>Bacteria</taxon>
        <taxon>Pseudomonadati</taxon>
        <taxon>Myxococcota</taxon>
        <taxon>Polyangia</taxon>
        <taxon>Polyangiales</taxon>
        <taxon>Sandaracinaceae</taxon>
        <taxon>Sandaracinus</taxon>
    </lineage>
</organism>
<dbReference type="OrthoDB" id="9782546at2"/>
<dbReference type="EC" id="2.4.2.19" evidence="5"/>
<dbReference type="PIRSF" id="PIRSF006250">
    <property type="entry name" value="NadC_ModD"/>
    <property type="match status" value="1"/>
</dbReference>
<evidence type="ECO:0000259" key="13">
    <source>
        <dbReference type="Pfam" id="PF01729"/>
    </source>
</evidence>
<evidence type="ECO:0000256" key="3">
    <source>
        <dbReference type="ARBA" id="ARBA00009400"/>
    </source>
</evidence>
<feature type="domain" description="Quinolinate phosphoribosyl transferase N-terminal" evidence="14">
    <location>
        <begin position="33"/>
        <end position="118"/>
    </location>
</feature>
<dbReference type="EMBL" id="CP011125">
    <property type="protein sequence ID" value="AKF06180.1"/>
    <property type="molecule type" value="Genomic_DNA"/>
</dbReference>
<reference evidence="15 16" key="1">
    <citation type="submission" date="2015-03" db="EMBL/GenBank/DDBJ databases">
        <title>Genome assembly of Sandaracinus amylolyticus DSM 53668.</title>
        <authorList>
            <person name="Sharma G."/>
            <person name="Subramanian S."/>
        </authorList>
    </citation>
    <scope>NUCLEOTIDE SEQUENCE [LARGE SCALE GENOMIC DNA]</scope>
    <source>
        <strain evidence="15 16">DSM 53668</strain>
    </source>
</reference>
<keyword evidence="6" id="KW-0662">Pyridine nucleotide biosynthesis</keyword>
<dbReference type="KEGG" id="samy:DB32_003329"/>
<evidence type="ECO:0000256" key="4">
    <source>
        <dbReference type="ARBA" id="ARBA00011218"/>
    </source>
</evidence>
<dbReference type="InterPro" id="IPR037128">
    <property type="entry name" value="Quinolinate_PRibosylTase_N_sf"/>
</dbReference>
<dbReference type="Proteomes" id="UP000034883">
    <property type="component" value="Chromosome"/>
</dbReference>
<dbReference type="SUPFAM" id="SSF51690">
    <property type="entry name" value="Nicotinate/Quinolinate PRTase C-terminal domain-like"/>
    <property type="match status" value="1"/>
</dbReference>
<evidence type="ECO:0000256" key="5">
    <source>
        <dbReference type="ARBA" id="ARBA00011944"/>
    </source>
</evidence>
<evidence type="ECO:0000256" key="10">
    <source>
        <dbReference type="ARBA" id="ARBA00047445"/>
    </source>
</evidence>
<dbReference type="SUPFAM" id="SSF54675">
    <property type="entry name" value="Nicotinate/Quinolinate PRTase N-terminal domain-like"/>
    <property type="match status" value="1"/>
</dbReference>
<sequence>MKNDPTPRPAPPPAFVVRDLVERALAEDLGRGDVTTQACVPVDLEGAAALVAREPLVLAGAFVFEQVFATVDPKVRVEILALDGARLEKGAVAARLRGPAQSILEGERVALNFVQRMSGVATKTRKFVDALPAGGKTRIADTRKTTPGLRALERYAVRCGGGHNHRDDLSSAVLIKDNHIAACGGVRVAIERARAWAPHTSRIECEVDRMEQLREAIDARADVVLLDNFDDATLAEAVAFVAGRAILEVSGGVTLERIPKIAASGIDVISAGGLTHSAAAVDLALDWES</sequence>
<dbReference type="InterPro" id="IPR022412">
    <property type="entry name" value="Quinolinate_PRibosylTrfase_N"/>
</dbReference>
<dbReference type="GO" id="GO:0009435">
    <property type="term" value="P:NAD+ biosynthetic process"/>
    <property type="evidence" value="ECO:0007669"/>
    <property type="project" value="UniProtKB-UniPathway"/>
</dbReference>
<dbReference type="InterPro" id="IPR013785">
    <property type="entry name" value="Aldolase_TIM"/>
</dbReference>
<dbReference type="InterPro" id="IPR027277">
    <property type="entry name" value="NadC/ModD"/>
</dbReference>
<dbReference type="GO" id="GO:0034213">
    <property type="term" value="P:quinolinate catabolic process"/>
    <property type="evidence" value="ECO:0007669"/>
    <property type="project" value="TreeGrafter"/>
</dbReference>
<keyword evidence="8 12" id="KW-0808">Transferase</keyword>
<dbReference type="Pfam" id="PF01729">
    <property type="entry name" value="QRPTase_C"/>
    <property type="match status" value="1"/>
</dbReference>
<evidence type="ECO:0000256" key="8">
    <source>
        <dbReference type="ARBA" id="ARBA00022679"/>
    </source>
</evidence>
<evidence type="ECO:0000256" key="1">
    <source>
        <dbReference type="ARBA" id="ARBA00003237"/>
    </source>
</evidence>
<comment type="function">
    <text evidence="1">Involved in the catabolism of quinolinic acid (QA).</text>
</comment>
<dbReference type="Gene3D" id="3.90.1170.20">
    <property type="entry name" value="Quinolinate phosphoribosyl transferase, N-terminal domain"/>
    <property type="match status" value="1"/>
</dbReference>
<comment type="pathway">
    <text evidence="2">Cofactor biosynthesis; NAD(+) biosynthesis; nicotinate D-ribonucleotide from quinolinate: step 1/1.</text>
</comment>
<evidence type="ECO:0000256" key="9">
    <source>
        <dbReference type="ARBA" id="ARBA00033102"/>
    </source>
</evidence>
<evidence type="ECO:0000256" key="12">
    <source>
        <dbReference type="PIRNR" id="PIRNR006250"/>
    </source>
</evidence>
<dbReference type="AlphaFoldDB" id="A0A0F6W334"/>
<feature type="domain" description="Quinolinate phosphoribosyl transferase C-terminal" evidence="13">
    <location>
        <begin position="120"/>
        <end position="286"/>
    </location>
</feature>
<name>A0A0F6W334_9BACT</name>
<dbReference type="GO" id="GO:0005737">
    <property type="term" value="C:cytoplasm"/>
    <property type="evidence" value="ECO:0007669"/>
    <property type="project" value="TreeGrafter"/>
</dbReference>
<evidence type="ECO:0000256" key="11">
    <source>
        <dbReference type="ARBA" id="ARBA00069173"/>
    </source>
</evidence>
<dbReference type="InterPro" id="IPR002638">
    <property type="entry name" value="Quinolinate_PRibosylTrfase_C"/>
</dbReference>
<keyword evidence="16" id="KW-1185">Reference proteome</keyword>
<evidence type="ECO:0000256" key="7">
    <source>
        <dbReference type="ARBA" id="ARBA00022676"/>
    </source>
</evidence>
<evidence type="ECO:0000256" key="2">
    <source>
        <dbReference type="ARBA" id="ARBA00004893"/>
    </source>
</evidence>